<name>A0ABR1Q0J1_9PEZI</name>
<keyword evidence="3" id="KW-0862">Zinc</keyword>
<evidence type="ECO:0000256" key="1">
    <source>
        <dbReference type="ARBA" id="ARBA00022723"/>
    </source>
</evidence>
<keyword evidence="7" id="KW-1185">Reference proteome</keyword>
<feature type="domain" description="MYND-type" evidence="5">
    <location>
        <begin position="40"/>
        <end position="75"/>
    </location>
</feature>
<reference evidence="6 7" key="1">
    <citation type="submission" date="2023-01" db="EMBL/GenBank/DDBJ databases">
        <title>Analysis of 21 Apiospora genomes using comparative genomics revels a genus with tremendous synthesis potential of carbohydrate active enzymes and secondary metabolites.</title>
        <authorList>
            <person name="Sorensen T."/>
        </authorList>
    </citation>
    <scope>NUCLEOTIDE SEQUENCE [LARGE SCALE GENOMIC DNA]</scope>
    <source>
        <strain evidence="6 7">CBS 24483</strain>
    </source>
</reference>
<sequence>MDYRRTLLQYTSKLYSGTFFPVPDDGRTLEQHDSSIDNLCVMCDKPGLQKCGRCGAGYCSKGCQAEDWPLHKAFCRDLAGRYAVSQRPGSRHYRCLFLSATEAAPKFVWGSEVLDNLALDPIVMNYTMPFRKCGHGLCLLSFDRGTRLMGKEPINGSIIRLAPTLGSTKIQFGDSMKANPCIGNPARFPAGFYNCEMWPAIKVNCDGDIERLSPFLPHGRSLDRYQDAFVPSADLETQQLLMAWPHLLGLPWMLRRPYTNLTIKDPDLKNEAVQWFPMAATHSDPFLTSMEPKNLDERGSELGTLIIHHANGAKIRPLHLQWFQAWLTEIRVTNRMPDAEFGDMVESLQEHLKKGEKLTGDELGRLTGHWNDFLQKNRHDPEAATIVSPWDI</sequence>
<protein>
    <recommendedName>
        <fullName evidence="5">MYND-type domain-containing protein</fullName>
    </recommendedName>
</protein>
<evidence type="ECO:0000256" key="2">
    <source>
        <dbReference type="ARBA" id="ARBA00022771"/>
    </source>
</evidence>
<dbReference type="InterPro" id="IPR002893">
    <property type="entry name" value="Znf_MYND"/>
</dbReference>
<dbReference type="EMBL" id="JAQQWE010000008">
    <property type="protein sequence ID" value="KAK7943510.1"/>
    <property type="molecule type" value="Genomic_DNA"/>
</dbReference>
<gene>
    <name evidence="6" type="ORF">PG986_012623</name>
</gene>
<comment type="caution">
    <text evidence="6">The sequence shown here is derived from an EMBL/GenBank/DDBJ whole genome shotgun (WGS) entry which is preliminary data.</text>
</comment>
<dbReference type="Proteomes" id="UP001391051">
    <property type="component" value="Unassembled WGS sequence"/>
</dbReference>
<evidence type="ECO:0000259" key="5">
    <source>
        <dbReference type="PROSITE" id="PS50865"/>
    </source>
</evidence>
<dbReference type="GeneID" id="92081907"/>
<evidence type="ECO:0000313" key="7">
    <source>
        <dbReference type="Proteomes" id="UP001391051"/>
    </source>
</evidence>
<dbReference type="Gene3D" id="6.10.140.2220">
    <property type="match status" value="1"/>
</dbReference>
<evidence type="ECO:0000256" key="4">
    <source>
        <dbReference type="PROSITE-ProRule" id="PRU00134"/>
    </source>
</evidence>
<dbReference type="RefSeq" id="XP_066695541.1">
    <property type="nucleotide sequence ID" value="XM_066848845.1"/>
</dbReference>
<accession>A0ABR1Q0J1</accession>
<proteinExistence type="predicted"/>
<dbReference type="Pfam" id="PF01753">
    <property type="entry name" value="zf-MYND"/>
    <property type="match status" value="1"/>
</dbReference>
<evidence type="ECO:0000313" key="6">
    <source>
        <dbReference type="EMBL" id="KAK7943510.1"/>
    </source>
</evidence>
<dbReference type="SUPFAM" id="SSF144232">
    <property type="entry name" value="HIT/MYND zinc finger-like"/>
    <property type="match status" value="1"/>
</dbReference>
<dbReference type="PROSITE" id="PS50865">
    <property type="entry name" value="ZF_MYND_2"/>
    <property type="match status" value="1"/>
</dbReference>
<organism evidence="6 7">
    <name type="scientific">Apiospora aurea</name>
    <dbReference type="NCBI Taxonomy" id="335848"/>
    <lineage>
        <taxon>Eukaryota</taxon>
        <taxon>Fungi</taxon>
        <taxon>Dikarya</taxon>
        <taxon>Ascomycota</taxon>
        <taxon>Pezizomycotina</taxon>
        <taxon>Sordariomycetes</taxon>
        <taxon>Xylariomycetidae</taxon>
        <taxon>Amphisphaeriales</taxon>
        <taxon>Apiosporaceae</taxon>
        <taxon>Apiospora</taxon>
    </lineage>
</organism>
<keyword evidence="2 4" id="KW-0863">Zinc-finger</keyword>
<keyword evidence="1" id="KW-0479">Metal-binding</keyword>
<evidence type="ECO:0000256" key="3">
    <source>
        <dbReference type="ARBA" id="ARBA00022833"/>
    </source>
</evidence>